<dbReference type="PROSITE" id="PS50893">
    <property type="entry name" value="ABC_TRANSPORTER_2"/>
    <property type="match status" value="1"/>
</dbReference>
<evidence type="ECO:0000256" key="1">
    <source>
        <dbReference type="ARBA" id="ARBA00005417"/>
    </source>
</evidence>
<dbReference type="InterPro" id="IPR017871">
    <property type="entry name" value="ABC_transporter-like_CS"/>
</dbReference>
<reference evidence="7 8" key="1">
    <citation type="submission" date="2018-03" db="EMBL/GenBank/DDBJ databases">
        <authorList>
            <person name="Gully D."/>
        </authorList>
    </citation>
    <scope>NUCLEOTIDE SEQUENCE [LARGE SCALE GENOMIC DNA]</scope>
    <source>
        <strain evidence="7">ORS3257</strain>
    </source>
</reference>
<keyword evidence="3" id="KW-0547">Nucleotide-binding</keyword>
<protein>
    <submittedName>
        <fullName evidence="7">ABC-type nitrate/sulfonate/bicarbonate transport system, ATPase component</fullName>
    </submittedName>
</protein>
<evidence type="ECO:0000256" key="2">
    <source>
        <dbReference type="ARBA" id="ARBA00022448"/>
    </source>
</evidence>
<dbReference type="SMART" id="SM00382">
    <property type="entry name" value="AAA"/>
    <property type="match status" value="1"/>
</dbReference>
<keyword evidence="2" id="KW-0813">Transport</keyword>
<dbReference type="CDD" id="cd03293">
    <property type="entry name" value="ABC_NrtD_SsuB_transporters"/>
    <property type="match status" value="1"/>
</dbReference>
<dbReference type="PROSITE" id="PS00211">
    <property type="entry name" value="ABC_TRANSPORTER_1"/>
    <property type="match status" value="1"/>
</dbReference>
<evidence type="ECO:0000313" key="8">
    <source>
        <dbReference type="Proteomes" id="UP000246085"/>
    </source>
</evidence>
<comment type="function">
    <text evidence="5">Involved in beta-(1--&gt;2)glucan export. Transmembrane domains (TMD) form a pore in the inner membrane and the ATP-binding domain (NBD) is responsible for energy generation.</text>
</comment>
<evidence type="ECO:0000256" key="4">
    <source>
        <dbReference type="ARBA" id="ARBA00022840"/>
    </source>
</evidence>
<dbReference type="InterPro" id="IPR003593">
    <property type="entry name" value="AAA+_ATPase"/>
</dbReference>
<dbReference type="GO" id="GO:0016887">
    <property type="term" value="F:ATP hydrolysis activity"/>
    <property type="evidence" value="ECO:0007669"/>
    <property type="project" value="InterPro"/>
</dbReference>
<dbReference type="PANTHER" id="PTHR42788:SF13">
    <property type="entry name" value="ALIPHATIC SULFONATES IMPORT ATP-BINDING PROTEIN SSUB"/>
    <property type="match status" value="1"/>
</dbReference>
<dbReference type="EMBL" id="LS398110">
    <property type="protein sequence ID" value="SPP91752.1"/>
    <property type="molecule type" value="Genomic_DNA"/>
</dbReference>
<dbReference type="InterPro" id="IPR027417">
    <property type="entry name" value="P-loop_NTPase"/>
</dbReference>
<dbReference type="Proteomes" id="UP000246085">
    <property type="component" value="Chromosome BRAD3257"/>
</dbReference>
<dbReference type="Gene3D" id="3.40.50.300">
    <property type="entry name" value="P-loop containing nucleotide triphosphate hydrolases"/>
    <property type="match status" value="1"/>
</dbReference>
<proteinExistence type="inferred from homology"/>
<dbReference type="SUPFAM" id="SSF52540">
    <property type="entry name" value="P-loop containing nucleoside triphosphate hydrolases"/>
    <property type="match status" value="1"/>
</dbReference>
<dbReference type="AlphaFoldDB" id="A0A2U3PRJ2"/>
<name>A0A2U3PRJ2_9BRAD</name>
<keyword evidence="4" id="KW-0067">ATP-binding</keyword>
<comment type="similarity">
    <text evidence="1">Belongs to the ABC transporter superfamily.</text>
</comment>
<accession>A0A2U3PRJ2</accession>
<evidence type="ECO:0000313" key="7">
    <source>
        <dbReference type="EMBL" id="SPP91752.1"/>
    </source>
</evidence>
<dbReference type="Pfam" id="PF00005">
    <property type="entry name" value="ABC_tran"/>
    <property type="match status" value="1"/>
</dbReference>
<dbReference type="RefSeq" id="WP_162500080.1">
    <property type="nucleotide sequence ID" value="NZ_LS398110.1"/>
</dbReference>
<dbReference type="PANTHER" id="PTHR42788">
    <property type="entry name" value="TAURINE IMPORT ATP-BINDING PROTEIN-RELATED"/>
    <property type="match status" value="1"/>
</dbReference>
<evidence type="ECO:0000256" key="3">
    <source>
        <dbReference type="ARBA" id="ARBA00022741"/>
    </source>
</evidence>
<organism evidence="7 8">
    <name type="scientific">Bradyrhizobium vignae</name>
    <dbReference type="NCBI Taxonomy" id="1549949"/>
    <lineage>
        <taxon>Bacteria</taxon>
        <taxon>Pseudomonadati</taxon>
        <taxon>Pseudomonadota</taxon>
        <taxon>Alphaproteobacteria</taxon>
        <taxon>Hyphomicrobiales</taxon>
        <taxon>Nitrobacteraceae</taxon>
        <taxon>Bradyrhizobium</taxon>
    </lineage>
</organism>
<gene>
    <name evidence="7" type="ORF">BRAD3257_0589</name>
</gene>
<dbReference type="InterPro" id="IPR050166">
    <property type="entry name" value="ABC_transporter_ATP-bind"/>
</dbReference>
<feature type="domain" description="ABC transporter" evidence="6">
    <location>
        <begin position="33"/>
        <end position="264"/>
    </location>
</feature>
<evidence type="ECO:0000259" key="6">
    <source>
        <dbReference type="PROSITE" id="PS50893"/>
    </source>
</evidence>
<sequence length="292" mass="31883">MVAMMHTPLRPTSPLRLVDAQPEPSSTAPEAIIRVEDLSIVFDVPRGEVIAVDRVSLAVMPGEFVSLVGPSGCGKSTLLNAMAGLERPFEGEITVAGKPMLAPRPDIGMVFQQPHLFPWKSVRRNIAHGPRALGKSKTEALRIADDLIDMIGLTKFASAYPHTLSGGMQQRVAIARALANQPRVLLMDEPFGALDAQTRAVMQDNLLELRDRINATIVFVTHDIDEAILLSDRVLIMSAGPGRILRDLSVALPRPRSSTILTEPAYLALKRDCLDLIRTEGRKAFEQMEAVT</sequence>
<dbReference type="InterPro" id="IPR003439">
    <property type="entry name" value="ABC_transporter-like_ATP-bd"/>
</dbReference>
<dbReference type="KEGG" id="bvz:BRAD3257_0589"/>
<evidence type="ECO:0000256" key="5">
    <source>
        <dbReference type="ARBA" id="ARBA00024722"/>
    </source>
</evidence>
<dbReference type="GO" id="GO:0005524">
    <property type="term" value="F:ATP binding"/>
    <property type="evidence" value="ECO:0007669"/>
    <property type="project" value="UniProtKB-KW"/>
</dbReference>